<protein>
    <submittedName>
        <fullName evidence="1">Uncharacterized protein</fullName>
    </submittedName>
</protein>
<gene>
    <name evidence="1" type="ORF">FQ154_18605</name>
</gene>
<accession>A0A5B0E2T5</accession>
<proteinExistence type="predicted"/>
<reference evidence="1 2" key="1">
    <citation type="submission" date="2019-07" db="EMBL/GenBank/DDBJ databases">
        <title>Analysis of the biochemical properties, biological activity and biotechnological potential of siderophores and biosurfactants produced by Antarctic psychrotolerant bacteria.</title>
        <authorList>
            <person name="Styczynski M."/>
            <person name="Krucon T."/>
            <person name="Decewicz P."/>
            <person name="Dziewit L."/>
        </authorList>
    </citation>
    <scope>NUCLEOTIDE SEQUENCE [LARGE SCALE GENOMIC DNA]</scope>
    <source>
        <strain evidence="1 2">ANT_H27</strain>
    </source>
</reference>
<dbReference type="EMBL" id="VOBL01000028">
    <property type="protein sequence ID" value="KAA0973387.1"/>
    <property type="molecule type" value="Genomic_DNA"/>
</dbReference>
<dbReference type="AlphaFoldDB" id="A0A5B0E2T5"/>
<evidence type="ECO:0000313" key="1">
    <source>
        <dbReference type="EMBL" id="KAA0973387.1"/>
    </source>
</evidence>
<organism evidence="1 2">
    <name type="scientific">Paeniglutamicibacter gangotriensis</name>
    <dbReference type="NCBI Taxonomy" id="254787"/>
    <lineage>
        <taxon>Bacteria</taxon>
        <taxon>Bacillati</taxon>
        <taxon>Actinomycetota</taxon>
        <taxon>Actinomycetes</taxon>
        <taxon>Micrococcales</taxon>
        <taxon>Micrococcaceae</taxon>
        <taxon>Paeniglutamicibacter</taxon>
    </lineage>
</organism>
<dbReference type="Proteomes" id="UP000323856">
    <property type="component" value="Unassembled WGS sequence"/>
</dbReference>
<comment type="caution">
    <text evidence="1">The sequence shown here is derived from an EMBL/GenBank/DDBJ whole genome shotgun (WGS) entry which is preliminary data.</text>
</comment>
<dbReference type="OrthoDB" id="4954170at2"/>
<name>A0A5B0E2T5_9MICC</name>
<sequence>MAAKRRPRGTLVDPVQLGYPVERRNKDRFAAIARNANISAAALFDLLVENMPLDEHGKPLWLHDQLADQDGELPIDSV</sequence>
<evidence type="ECO:0000313" key="2">
    <source>
        <dbReference type="Proteomes" id="UP000323856"/>
    </source>
</evidence>
<dbReference type="RefSeq" id="WP_149620873.1">
    <property type="nucleotide sequence ID" value="NZ_VOBL01000028.1"/>
</dbReference>